<sequence>MLMSFGEQGGQKEDEDQYLDVNDQVYGETNNGATAEVTETLLNEPQQNAVSEPDIADNINTFSRTPPTPTMAINRDQGKCEQQPSPPSPQSEQSTQQEKEKVSETTKSKTSKTNDKILQFILSECNSGQYKMKAVPIDLWDFGGQKIYYMTHQLFISSRGIFIIIFNGSKSINKEMSDLSYLPGQKGKKTAVYLLHWVNSILTYCKTSKEGFPKILFVATHKDLISKTKVIKHKTKLTASLEELFKDHTGRKHLEIDHMFFVNAKDKDDPEIDQLRKTIVDVAFSHPRWGELMPTVCVPLDLQLMQRAEEGMKIMSMKEIEEINAANGVMVLTQSQLTTFLKIQHALGKYIYFNEGPLNKYAVIDPTYLVEVLRSVVT</sequence>
<gene>
    <name evidence="2" type="ORF">MGAL_10B077309</name>
</gene>
<proteinExistence type="predicted"/>
<evidence type="ECO:0000313" key="2">
    <source>
        <dbReference type="EMBL" id="VDI05312.1"/>
    </source>
</evidence>
<reference evidence="2" key="1">
    <citation type="submission" date="2018-11" db="EMBL/GenBank/DDBJ databases">
        <authorList>
            <person name="Alioto T."/>
            <person name="Alioto T."/>
        </authorList>
    </citation>
    <scope>NUCLEOTIDE SEQUENCE</scope>
</reference>
<feature type="region of interest" description="Disordered" evidence="1">
    <location>
        <begin position="27"/>
        <end position="110"/>
    </location>
</feature>
<name>A0A8B6CH56_MYTGA</name>
<comment type="caution">
    <text evidence="2">The sequence shown here is derived from an EMBL/GenBank/DDBJ whole genome shotgun (WGS) entry which is preliminary data.</text>
</comment>
<feature type="non-terminal residue" evidence="2">
    <location>
        <position position="1"/>
    </location>
</feature>
<evidence type="ECO:0000256" key="1">
    <source>
        <dbReference type="SAM" id="MobiDB-lite"/>
    </source>
</evidence>
<evidence type="ECO:0000313" key="3">
    <source>
        <dbReference type="Proteomes" id="UP000596742"/>
    </source>
</evidence>
<dbReference type="Gene3D" id="3.30.70.1390">
    <property type="entry name" value="ROC domain from the Parkinson's disease-associated leucine-rich repeat kinase 2"/>
    <property type="match status" value="1"/>
</dbReference>
<protein>
    <recommendedName>
        <fullName evidence="4">C-terminal of Roc (COR) domain-containing protein</fullName>
    </recommendedName>
</protein>
<dbReference type="Gene3D" id="3.40.50.300">
    <property type="entry name" value="P-loop containing nucleotide triphosphate hydrolases"/>
    <property type="match status" value="1"/>
</dbReference>
<dbReference type="EMBL" id="UYJE01001801">
    <property type="protein sequence ID" value="VDI05312.1"/>
    <property type="molecule type" value="Genomic_DNA"/>
</dbReference>
<dbReference type="PANTHER" id="PTHR47679">
    <property type="entry name" value="PROTEIN TORNADO 1"/>
    <property type="match status" value="1"/>
</dbReference>
<dbReference type="InterPro" id="IPR027417">
    <property type="entry name" value="P-loop_NTPase"/>
</dbReference>
<dbReference type="Proteomes" id="UP000596742">
    <property type="component" value="Unassembled WGS sequence"/>
</dbReference>
<dbReference type="OrthoDB" id="6094217at2759"/>
<dbReference type="Pfam" id="PF08477">
    <property type="entry name" value="Roc"/>
    <property type="match status" value="1"/>
</dbReference>
<evidence type="ECO:0008006" key="4">
    <source>
        <dbReference type="Google" id="ProtNLM"/>
    </source>
</evidence>
<feature type="region of interest" description="Disordered" evidence="1">
    <location>
        <begin position="1"/>
        <end position="20"/>
    </location>
</feature>
<feature type="compositionally biased region" description="Polar residues" evidence="1">
    <location>
        <begin position="40"/>
        <end position="50"/>
    </location>
</feature>
<dbReference type="SUPFAM" id="SSF52540">
    <property type="entry name" value="P-loop containing nucleoside triphosphate hydrolases"/>
    <property type="match status" value="1"/>
</dbReference>
<dbReference type="AlphaFoldDB" id="A0A8B6CH56"/>
<feature type="compositionally biased region" description="Basic and acidic residues" evidence="1">
    <location>
        <begin position="97"/>
        <end position="110"/>
    </location>
</feature>
<dbReference type="PANTHER" id="PTHR47679:SF2">
    <property type="entry name" value="C-TERMINAL OF ROC (COR) DOMAIN-CONTAINING PROTEIN"/>
    <property type="match status" value="1"/>
</dbReference>
<organism evidence="2 3">
    <name type="scientific">Mytilus galloprovincialis</name>
    <name type="common">Mediterranean mussel</name>
    <dbReference type="NCBI Taxonomy" id="29158"/>
    <lineage>
        <taxon>Eukaryota</taxon>
        <taxon>Metazoa</taxon>
        <taxon>Spiralia</taxon>
        <taxon>Lophotrochozoa</taxon>
        <taxon>Mollusca</taxon>
        <taxon>Bivalvia</taxon>
        <taxon>Autobranchia</taxon>
        <taxon>Pteriomorphia</taxon>
        <taxon>Mytilida</taxon>
        <taxon>Mytiloidea</taxon>
        <taxon>Mytilidae</taxon>
        <taxon>Mytilinae</taxon>
        <taxon>Mytilus</taxon>
    </lineage>
</organism>
<accession>A0A8B6CH56</accession>
<keyword evidence="3" id="KW-1185">Reference proteome</keyword>